<evidence type="ECO:0000313" key="4">
    <source>
        <dbReference type="Proteomes" id="UP000677668"/>
    </source>
</evidence>
<feature type="transmembrane region" description="Helical" evidence="2">
    <location>
        <begin position="9"/>
        <end position="30"/>
    </location>
</feature>
<organism evidence="3 4">
    <name type="scientific">Chloracidobacterium sp. N</name>
    <dbReference type="NCBI Taxonomy" id="2821540"/>
    <lineage>
        <taxon>Bacteria</taxon>
        <taxon>Pseudomonadati</taxon>
        <taxon>Acidobacteriota</taxon>
        <taxon>Terriglobia</taxon>
        <taxon>Terriglobales</taxon>
        <taxon>Acidobacteriaceae</taxon>
        <taxon>Chloracidobacterium</taxon>
        <taxon>Chloracidobacterium aggregatum</taxon>
    </lineage>
</organism>
<gene>
    <name evidence="3" type="ORF">J8C05_14775</name>
</gene>
<feature type="compositionally biased region" description="Basic residues" evidence="1">
    <location>
        <begin position="63"/>
        <end position="73"/>
    </location>
</feature>
<feature type="transmembrane region" description="Helical" evidence="2">
    <location>
        <begin position="42"/>
        <end position="61"/>
    </location>
</feature>
<reference evidence="3 4" key="1">
    <citation type="submission" date="2021-03" db="EMBL/GenBank/DDBJ databases">
        <title>Genomic and phenotypic characterization of Chloracidobacterium isolates provides evidence for multiple species.</title>
        <authorList>
            <person name="Saini M.K."/>
            <person name="Costas A.M.G."/>
            <person name="Tank M."/>
            <person name="Bryant D.A."/>
        </authorList>
    </citation>
    <scope>NUCLEOTIDE SEQUENCE [LARGE SCALE GENOMIC DNA]</scope>
    <source>
        <strain evidence="3 4">N</strain>
    </source>
</reference>
<keyword evidence="2" id="KW-0472">Membrane</keyword>
<dbReference type="Proteomes" id="UP000677668">
    <property type="component" value="Chromosome 2"/>
</dbReference>
<proteinExistence type="predicted"/>
<evidence type="ECO:0000256" key="2">
    <source>
        <dbReference type="SAM" id="Phobius"/>
    </source>
</evidence>
<feature type="region of interest" description="Disordered" evidence="1">
    <location>
        <begin position="63"/>
        <end position="106"/>
    </location>
</feature>
<dbReference type="RefSeq" id="WP_211423509.1">
    <property type="nucleotide sequence ID" value="NZ_CP072643.1"/>
</dbReference>
<dbReference type="EMBL" id="CP072643">
    <property type="protein sequence ID" value="QUV95275.1"/>
    <property type="molecule type" value="Genomic_DNA"/>
</dbReference>
<sequence>MLLQTLGKFLAFGVGGGVLGVVAAVVGGYALQNYVGEEMLPLLWLIGGLGGMVVGASQVSWRKRRRRRRRRRPQVVLPPMKPASVDTPGASSGAPSDGTGGQPELVAGEPASLFQQVTGATTAELANVRVCDVRLDGDGEPLGVRLSQNGQEREVFLVHDHHRDIVAEALDAALRREPGNRRARLFP</sequence>
<evidence type="ECO:0000256" key="1">
    <source>
        <dbReference type="SAM" id="MobiDB-lite"/>
    </source>
</evidence>
<keyword evidence="2" id="KW-0812">Transmembrane</keyword>
<protein>
    <submittedName>
        <fullName evidence="3">Uncharacterized protein</fullName>
    </submittedName>
</protein>
<accession>A0ABX8B2Q8</accession>
<name>A0ABX8B2Q8_9BACT</name>
<keyword evidence="2" id="KW-1133">Transmembrane helix</keyword>
<keyword evidence="4" id="KW-1185">Reference proteome</keyword>
<evidence type="ECO:0000313" key="3">
    <source>
        <dbReference type="EMBL" id="QUV95275.1"/>
    </source>
</evidence>